<accession>A0ABX6GWL4</accession>
<dbReference type="Proteomes" id="UP000464597">
    <property type="component" value="Chromosome"/>
</dbReference>
<keyword evidence="2" id="KW-0732">Signal</keyword>
<sequence length="1146" mass="121123">MSARAGVDGRTKRARTAAVVVVLTLLAALLAPPAQAMTQLPPPGASAPTHRVDVRRPGADGLTLKHPLSDLPYRVVRVAPGIGVTDMIPSARTRENGLDPDGAVLSEDRFQTLVDRVSDVLDRIRATPTGALELKAIPHLVGPDATSVWTVSGPDGSARVTSDVQIVFAGRAHSGLDGTTATTFDPDLAGVGSMISLSPDFWEEGDSARSMWFDPASGEGRILSTETAVHHELMHAVAAAAGAEPTGGIWVLTPEWTRWPLTGPADGDAEIQENLTEVFAHGGPGGLTRARAVLTSPGPKGEAPVFTKEEFPSIGVDPWFLRAQRHATDRSLAAGTPAAQREAWRRAAAARLSMALHPPTELTFARERGVVTRPEYNASMFELKGELLTTLDVTVPHGFADWEAPDLRGRTDVVPMRGTWEAPEPPDLPPAAPEGAPSRSASPGGSEDRRGARSGESCLTCAVTVHRRPSQEDAAAFKALVAAEVGSAFEGPRAVQRRVLADPVGDAIRQVKGPGLASGVWARYPKVVAGLEKASFRFLAGSDSLSAAGIGLDVLGLVQGDVSALSITNTTADIVTTIAPMLGSRIATTVGGAGAVVGFITSTIAFSQGGSETDYIFSMAGMLTAAMPELAPFMILYTAASIWSRTSPVEGAMDAGQQMAVAFKDWALPSLEKQAGAMADAMRDAVSDRMDEARYRADYLQTKVDLEQLSAGDDLTTGGGPSGGQEQKRLIREATDQELARIAEAGVLSLDQGLDALLDVYNNGAVFTEFRKKWADTMNDNGGVSINGFKHHVDLDALPTTNPTPVHVDEFTTPLGSIRTTMQSRYRHALDALPLWAPSKNAFATPIVTEEKVLATVAKVQRDWGFTAPAPSATVDGVTSFTGTGTPGSFVQIWNPNTHALICGATKVNTVGLWVCRNEKGFQEPGISSTYELYSSTSDTSGFASTGKTVTVTTTGKLKPKPVVEWGPDLRVEGRTVIGTVTPGAVVQLQTMPQDSIDATKNGLPISDPVTAADGHFTLTARPDAPGGSTRLVASFKDHTIAERIVLDGGPTVPARIPESVEDSPIRIVHLTSTSIEGVVPAGQKLQLRLGEDPALPPVDTDGTGSFRVTFDRPLPNPQTITLRSWPADKPWQQSTRTVVWAGHDQ</sequence>
<feature type="region of interest" description="Disordered" evidence="1">
    <location>
        <begin position="417"/>
        <end position="455"/>
    </location>
</feature>
<evidence type="ECO:0000256" key="2">
    <source>
        <dbReference type="SAM" id="SignalP"/>
    </source>
</evidence>
<evidence type="ECO:0000256" key="1">
    <source>
        <dbReference type="SAM" id="MobiDB-lite"/>
    </source>
</evidence>
<evidence type="ECO:0000313" key="4">
    <source>
        <dbReference type="Proteomes" id="UP000464597"/>
    </source>
</evidence>
<reference evidence="4" key="1">
    <citation type="submission" date="2019-12" db="EMBL/GenBank/DDBJ databases">
        <title>Complete and draft genome sequences of new strains and members of some known species of the genus Rathayibacter isolated from plants.</title>
        <authorList>
            <person name="Tarlachkov S.V."/>
            <person name="Starodumova I.P."/>
            <person name="Dorofeeva L.V."/>
            <person name="Prisyazhnaya N.V."/>
            <person name="Leyn S."/>
            <person name="Zlamal J."/>
            <person name="Elan M."/>
            <person name="Osterman A.L."/>
            <person name="Nadler S."/>
            <person name="Subbotin S.A."/>
            <person name="Evtushenko L.I."/>
        </authorList>
    </citation>
    <scope>NUCLEOTIDE SEQUENCE [LARGE SCALE GENOMIC DNA]</scope>
    <source>
        <strain evidence="4">VKM Ac-2802</strain>
    </source>
</reference>
<proteinExistence type="predicted"/>
<dbReference type="EMBL" id="CP047180">
    <property type="protein sequence ID" value="QHC61913.1"/>
    <property type="molecule type" value="Genomic_DNA"/>
</dbReference>
<name>A0ABX6GWL4_9MICO</name>
<feature type="compositionally biased region" description="Low complexity" evidence="1">
    <location>
        <begin position="433"/>
        <end position="445"/>
    </location>
</feature>
<feature type="signal peptide" evidence="2">
    <location>
        <begin position="1"/>
        <end position="36"/>
    </location>
</feature>
<keyword evidence="4" id="KW-1185">Reference proteome</keyword>
<feature type="compositionally biased region" description="Pro residues" evidence="1">
    <location>
        <begin position="423"/>
        <end position="432"/>
    </location>
</feature>
<protein>
    <submittedName>
        <fullName evidence="3">Uncharacterized protein</fullName>
    </submittedName>
</protein>
<organism evidence="3 4">
    <name type="scientific">Rathayibacter festucae</name>
    <dbReference type="NCBI Taxonomy" id="110937"/>
    <lineage>
        <taxon>Bacteria</taxon>
        <taxon>Bacillati</taxon>
        <taxon>Actinomycetota</taxon>
        <taxon>Actinomycetes</taxon>
        <taxon>Micrococcales</taxon>
        <taxon>Microbacteriaceae</taxon>
        <taxon>Rathayibacter</taxon>
    </lineage>
</organism>
<evidence type="ECO:0000313" key="3">
    <source>
        <dbReference type="EMBL" id="QHC61913.1"/>
    </source>
</evidence>
<feature type="chain" id="PRO_5045737066" evidence="2">
    <location>
        <begin position="37"/>
        <end position="1146"/>
    </location>
</feature>
<gene>
    <name evidence="3" type="ORF">GSU69_03860</name>
</gene>
<dbReference type="RefSeq" id="WP_159422138.1">
    <property type="nucleotide sequence ID" value="NZ_CP047180.1"/>
</dbReference>